<feature type="chain" id="PRO_5001796189" evidence="2">
    <location>
        <begin position="21"/>
        <end position="175"/>
    </location>
</feature>
<evidence type="ECO:0000256" key="1">
    <source>
        <dbReference type="SAM" id="MobiDB-lite"/>
    </source>
</evidence>
<reference evidence="3" key="1">
    <citation type="journal article" date="2014" name="Nat. Genet.">
        <title>Genome and transcriptome of the porcine whipworm Trichuris suis.</title>
        <authorList>
            <person name="Jex A.R."/>
            <person name="Nejsum P."/>
            <person name="Schwarz E.M."/>
            <person name="Hu L."/>
            <person name="Young N.D."/>
            <person name="Hall R.S."/>
            <person name="Korhonen P.K."/>
            <person name="Liao S."/>
            <person name="Thamsborg S."/>
            <person name="Xia J."/>
            <person name="Xu P."/>
            <person name="Wang S."/>
            <person name="Scheerlinck J.P."/>
            <person name="Hofmann A."/>
            <person name="Sternberg P.W."/>
            <person name="Wang J."/>
            <person name="Gasser R.B."/>
        </authorList>
    </citation>
    <scope>NUCLEOTIDE SEQUENCE [LARGE SCALE GENOMIC DNA]</scope>
    <source>
        <strain evidence="3">DCEP-RM93F</strain>
    </source>
</reference>
<protein>
    <submittedName>
        <fullName evidence="3">Uncharacterized protein</fullName>
    </submittedName>
</protein>
<gene>
    <name evidence="3" type="ORF">M514_11608</name>
</gene>
<feature type="region of interest" description="Disordered" evidence="1">
    <location>
        <begin position="22"/>
        <end position="41"/>
    </location>
</feature>
<dbReference type="AlphaFoldDB" id="A0A085NS99"/>
<dbReference type="Proteomes" id="UP000030758">
    <property type="component" value="Unassembled WGS sequence"/>
</dbReference>
<name>A0A085NS99_9BILA</name>
<evidence type="ECO:0000313" key="3">
    <source>
        <dbReference type="EMBL" id="KFD72345.1"/>
    </source>
</evidence>
<feature type="compositionally biased region" description="Basic residues" evidence="1">
    <location>
        <begin position="23"/>
        <end position="39"/>
    </location>
</feature>
<evidence type="ECO:0000256" key="2">
    <source>
        <dbReference type="SAM" id="SignalP"/>
    </source>
</evidence>
<accession>A0A085NS99</accession>
<sequence>MKKLTAVALLLLVLCVAAAAKERHSKQAPPRRHRHKGKLRAKEKVNKIMNAVKLTEDEEKRYDSLKGSYDHKVEKCIKENCTHQPSKENGGIFKADDDPSARNVKECSSTCHREARHDFTELWKLSDKRDCYELMRDYMELDNPKEAIKIYMLYKKHYFCNEVSLVTGGCDFPEP</sequence>
<dbReference type="EMBL" id="KL367478">
    <property type="protein sequence ID" value="KFD72345.1"/>
    <property type="molecule type" value="Genomic_DNA"/>
</dbReference>
<proteinExistence type="predicted"/>
<feature type="signal peptide" evidence="2">
    <location>
        <begin position="1"/>
        <end position="20"/>
    </location>
</feature>
<organism evidence="3">
    <name type="scientific">Trichuris suis</name>
    <name type="common">pig whipworm</name>
    <dbReference type="NCBI Taxonomy" id="68888"/>
    <lineage>
        <taxon>Eukaryota</taxon>
        <taxon>Metazoa</taxon>
        <taxon>Ecdysozoa</taxon>
        <taxon>Nematoda</taxon>
        <taxon>Enoplea</taxon>
        <taxon>Dorylaimia</taxon>
        <taxon>Trichinellida</taxon>
        <taxon>Trichuridae</taxon>
        <taxon>Trichuris</taxon>
    </lineage>
</organism>
<keyword evidence="2" id="KW-0732">Signal</keyword>